<dbReference type="EMBL" id="JANVFO010000034">
    <property type="protein sequence ID" value="KAJ3730907.1"/>
    <property type="molecule type" value="Genomic_DNA"/>
</dbReference>
<protein>
    <submittedName>
        <fullName evidence="1">Uncharacterized protein</fullName>
    </submittedName>
</protein>
<gene>
    <name evidence="1" type="ORF">DFJ43DRAFT_456413</name>
</gene>
<proteinExistence type="predicted"/>
<dbReference type="SUPFAM" id="SSF52047">
    <property type="entry name" value="RNI-like"/>
    <property type="match status" value="1"/>
</dbReference>
<dbReference type="AlphaFoldDB" id="A0AA38MZP8"/>
<evidence type="ECO:0000313" key="1">
    <source>
        <dbReference type="EMBL" id="KAJ3730907.1"/>
    </source>
</evidence>
<reference evidence="1" key="1">
    <citation type="submission" date="2022-08" db="EMBL/GenBank/DDBJ databases">
        <authorList>
            <consortium name="DOE Joint Genome Institute"/>
            <person name="Min B."/>
            <person name="Sierra-Patev S."/>
            <person name="Naranjo-Ortiz M."/>
            <person name="Looney B."/>
            <person name="Konkel Z."/>
            <person name="Slot J.C."/>
            <person name="Sakamoto Y."/>
            <person name="Steenwyk J.L."/>
            <person name="Rokas A."/>
            <person name="Carro J."/>
            <person name="Camarero S."/>
            <person name="Ferreira P."/>
            <person name="Molpeceres G."/>
            <person name="Ruiz-duenas F.J."/>
            <person name="Serrano A."/>
            <person name="Henrissat B."/>
            <person name="Drula E."/>
            <person name="Hughes K.W."/>
            <person name="Mata J.L."/>
            <person name="Ishikawa N.K."/>
            <person name="Vargas-Isla R."/>
            <person name="Ushijima S."/>
            <person name="Smith C.A."/>
            <person name="Ahrendt S."/>
            <person name="Andreopoulos W."/>
            <person name="He G."/>
            <person name="LaButti K."/>
            <person name="Lipzen A."/>
            <person name="Ng V."/>
            <person name="Riley R."/>
            <person name="Sandor L."/>
            <person name="Barry K."/>
            <person name="Martinez A.T."/>
            <person name="Xiao Y."/>
            <person name="Gibbons J.G."/>
            <person name="Terashima K."/>
            <person name="Hibbett D.S."/>
            <person name="Grigoriev I.V."/>
        </authorList>
    </citation>
    <scope>NUCLEOTIDE SEQUENCE</scope>
    <source>
        <strain evidence="1">ET3784</strain>
    </source>
</reference>
<sequence>MPSVTSASDSPQQMATRFPLEIYELFIDELSGSREFLQSSSLVSYAWLFRCRTHLFRRFRLRYVPPPGDVGDNDSLYCWYPTKQLNVSDAVAEGLCSLEELLKVQQIRQSIRELTFVEGDVIDSSRYMMHSFGKSLFELASSMALPKLHSLDISFRPSGPRDCCSGVTAMQEIMRINPTLERLCVSSLYLDNHCLQTFLRSFKLCSQLSSIQLRCITCTTHTKSSLSLCSSVASEMDTVKLHRTFRPTIRTLYLSDVNPDLVELLFSPAKPDVFKMADLKSLAIDCSDLEGKYRTLEKNKGFRIIERHASSLQHLMLLKHPKNIDHAVYKALFSTTLPHLSTLEIHFVNVHDGSFRHALEKLCSLHSPLSELHIGLKYGPRTAFTPPLDRSITKFAQSLRSLRRVRFQVTQMIDEFRCEHLPQAALILQLEIVQEGM</sequence>
<organism evidence="1 2">
    <name type="scientific">Lentinula guzmanii</name>
    <dbReference type="NCBI Taxonomy" id="2804957"/>
    <lineage>
        <taxon>Eukaryota</taxon>
        <taxon>Fungi</taxon>
        <taxon>Dikarya</taxon>
        <taxon>Basidiomycota</taxon>
        <taxon>Agaricomycotina</taxon>
        <taxon>Agaricomycetes</taxon>
        <taxon>Agaricomycetidae</taxon>
        <taxon>Agaricales</taxon>
        <taxon>Marasmiineae</taxon>
        <taxon>Omphalotaceae</taxon>
        <taxon>Lentinula</taxon>
    </lineage>
</organism>
<keyword evidence="2" id="KW-1185">Reference proteome</keyword>
<name>A0AA38MZP8_9AGAR</name>
<dbReference type="Proteomes" id="UP001176059">
    <property type="component" value="Unassembled WGS sequence"/>
</dbReference>
<comment type="caution">
    <text evidence="1">The sequence shown here is derived from an EMBL/GenBank/DDBJ whole genome shotgun (WGS) entry which is preliminary data.</text>
</comment>
<accession>A0AA38MZP8</accession>
<reference evidence="1" key="2">
    <citation type="journal article" date="2023" name="Proc. Natl. Acad. Sci. U.S.A.">
        <title>A global phylogenomic analysis of the shiitake genus Lentinula.</title>
        <authorList>
            <person name="Sierra-Patev S."/>
            <person name="Min B."/>
            <person name="Naranjo-Ortiz M."/>
            <person name="Looney B."/>
            <person name="Konkel Z."/>
            <person name="Slot J.C."/>
            <person name="Sakamoto Y."/>
            <person name="Steenwyk J.L."/>
            <person name="Rokas A."/>
            <person name="Carro J."/>
            <person name="Camarero S."/>
            <person name="Ferreira P."/>
            <person name="Molpeceres G."/>
            <person name="Ruiz-Duenas F.J."/>
            <person name="Serrano A."/>
            <person name="Henrissat B."/>
            <person name="Drula E."/>
            <person name="Hughes K.W."/>
            <person name="Mata J.L."/>
            <person name="Ishikawa N.K."/>
            <person name="Vargas-Isla R."/>
            <person name="Ushijima S."/>
            <person name="Smith C.A."/>
            <person name="Donoghue J."/>
            <person name="Ahrendt S."/>
            <person name="Andreopoulos W."/>
            <person name="He G."/>
            <person name="LaButti K."/>
            <person name="Lipzen A."/>
            <person name="Ng V."/>
            <person name="Riley R."/>
            <person name="Sandor L."/>
            <person name="Barry K."/>
            <person name="Martinez A.T."/>
            <person name="Xiao Y."/>
            <person name="Gibbons J.G."/>
            <person name="Terashima K."/>
            <person name="Grigoriev I.V."/>
            <person name="Hibbett D."/>
        </authorList>
    </citation>
    <scope>NUCLEOTIDE SEQUENCE</scope>
    <source>
        <strain evidence="1">ET3784</strain>
    </source>
</reference>
<dbReference type="InterPro" id="IPR032675">
    <property type="entry name" value="LRR_dom_sf"/>
</dbReference>
<dbReference type="Gene3D" id="3.80.10.10">
    <property type="entry name" value="Ribonuclease Inhibitor"/>
    <property type="match status" value="1"/>
</dbReference>
<evidence type="ECO:0000313" key="2">
    <source>
        <dbReference type="Proteomes" id="UP001176059"/>
    </source>
</evidence>